<dbReference type="NCBIfam" id="TIGR02152">
    <property type="entry name" value="D_ribokin_bact"/>
    <property type="match status" value="1"/>
</dbReference>
<evidence type="ECO:0000256" key="2">
    <source>
        <dbReference type="ARBA" id="ARBA00012035"/>
    </source>
</evidence>
<evidence type="ECO:0000256" key="3">
    <source>
        <dbReference type="ARBA" id="ARBA00016943"/>
    </source>
</evidence>
<evidence type="ECO:0000259" key="13">
    <source>
        <dbReference type="Pfam" id="PF00294"/>
    </source>
</evidence>
<organism evidence="14 15">
    <name type="scientific">Dialister pneumosintes</name>
    <dbReference type="NCBI Taxonomy" id="39950"/>
    <lineage>
        <taxon>Bacteria</taxon>
        <taxon>Bacillati</taxon>
        <taxon>Bacillota</taxon>
        <taxon>Negativicutes</taxon>
        <taxon>Veillonellales</taxon>
        <taxon>Veillonellaceae</taxon>
        <taxon>Dialister</taxon>
    </lineage>
</organism>
<dbReference type="EC" id="2.7.1.15" evidence="2 12"/>
<comment type="function">
    <text evidence="12">Catalyzes the phosphorylation of ribose at O-5 in a reaction requiring ATP and magnesium. The resulting D-ribose-5-phosphate can then be used either for sythesis of nucleotides, histidine, and tryptophan, or as a component of the pentose phosphate pathway.</text>
</comment>
<name>A0A1B3WE50_9FIRM</name>
<keyword evidence="8 12" id="KW-0067">ATP-binding</keyword>
<evidence type="ECO:0000256" key="11">
    <source>
        <dbReference type="ARBA" id="ARBA00023277"/>
    </source>
</evidence>
<dbReference type="GO" id="GO:0005829">
    <property type="term" value="C:cytosol"/>
    <property type="evidence" value="ECO:0007669"/>
    <property type="project" value="TreeGrafter"/>
</dbReference>
<evidence type="ECO:0000256" key="7">
    <source>
        <dbReference type="ARBA" id="ARBA00022777"/>
    </source>
</evidence>
<feature type="binding site" evidence="12">
    <location>
        <begin position="209"/>
        <end position="214"/>
    </location>
    <ligand>
        <name>ATP</name>
        <dbReference type="ChEBI" id="CHEBI:30616"/>
    </ligand>
</feature>
<feature type="binding site" evidence="12">
    <location>
        <position position="277"/>
    </location>
    <ligand>
        <name>K(+)</name>
        <dbReference type="ChEBI" id="CHEBI:29103"/>
    </ligand>
</feature>
<comment type="caution">
    <text evidence="12">Lacks conserved residue(s) required for the propagation of feature annotation.</text>
</comment>
<dbReference type="KEGG" id="dpn:BCB69_04190"/>
<reference evidence="15" key="1">
    <citation type="submission" date="2016-08" db="EMBL/GenBank/DDBJ databases">
        <authorList>
            <person name="Holder M.E."/>
            <person name="Ajami N.J."/>
            <person name="Petrosino J.F."/>
        </authorList>
    </citation>
    <scope>NUCLEOTIDE SEQUENCE [LARGE SCALE GENOMIC DNA]</scope>
    <source>
        <strain evidence="15">F0677</strain>
    </source>
</reference>
<protein>
    <recommendedName>
        <fullName evidence="3 12">Ribokinase</fullName>
        <shortName evidence="12">RK</shortName>
        <ecNumber evidence="2 12">2.7.1.15</ecNumber>
    </recommendedName>
</protein>
<dbReference type="PROSITE" id="PS00584">
    <property type="entry name" value="PFKB_KINASES_2"/>
    <property type="match status" value="1"/>
</dbReference>
<feature type="binding site" evidence="12">
    <location>
        <position position="238"/>
    </location>
    <ligand>
        <name>K(+)</name>
        <dbReference type="ChEBI" id="CHEBI:29103"/>
    </ligand>
</feature>
<dbReference type="GO" id="GO:0004747">
    <property type="term" value="F:ribokinase activity"/>
    <property type="evidence" value="ECO:0007669"/>
    <property type="project" value="UniProtKB-UniRule"/>
</dbReference>
<evidence type="ECO:0000256" key="5">
    <source>
        <dbReference type="ARBA" id="ARBA00022723"/>
    </source>
</evidence>
<keyword evidence="9 12" id="KW-0460">Magnesium</keyword>
<evidence type="ECO:0000256" key="10">
    <source>
        <dbReference type="ARBA" id="ARBA00022958"/>
    </source>
</evidence>
<feature type="binding site" evidence="12">
    <location>
        <position position="236"/>
    </location>
    <ligand>
        <name>K(+)</name>
        <dbReference type="ChEBI" id="CHEBI:29103"/>
    </ligand>
</feature>
<dbReference type="PANTHER" id="PTHR10584">
    <property type="entry name" value="SUGAR KINASE"/>
    <property type="match status" value="1"/>
</dbReference>
<feature type="binding site" evidence="12">
    <location>
        <begin position="10"/>
        <end position="12"/>
    </location>
    <ligand>
        <name>substrate</name>
    </ligand>
</feature>
<dbReference type="AlphaFoldDB" id="A0A1B3WE50"/>
<dbReference type="Gene3D" id="3.40.1190.20">
    <property type="match status" value="1"/>
</dbReference>
<comment type="subunit">
    <text evidence="12">Homodimer.</text>
</comment>
<keyword evidence="7 12" id="KW-0418">Kinase</keyword>
<comment type="activity regulation">
    <text evidence="12">Activated by a monovalent cation that binds near, but not in, the active site. The most likely occupant of the site in vivo is potassium. Ion binding induces a conformational change that may alter substrate affinity.</text>
</comment>
<keyword evidence="11 12" id="KW-0119">Carbohydrate metabolism</keyword>
<feature type="binding site" evidence="12">
    <location>
        <begin position="241"/>
        <end position="242"/>
    </location>
    <ligand>
        <name>ATP</name>
        <dbReference type="ChEBI" id="CHEBI:30616"/>
    </ligand>
</feature>
<feature type="binding site" evidence="12">
    <location>
        <position position="242"/>
    </location>
    <ligand>
        <name>substrate</name>
    </ligand>
</feature>
<evidence type="ECO:0000256" key="4">
    <source>
        <dbReference type="ARBA" id="ARBA00022679"/>
    </source>
</evidence>
<evidence type="ECO:0000256" key="8">
    <source>
        <dbReference type="ARBA" id="ARBA00022840"/>
    </source>
</evidence>
<comment type="pathway">
    <text evidence="12">Carbohydrate metabolism; D-ribose degradation; D-ribose 5-phosphate from beta-D-ribopyranose: step 2/2.</text>
</comment>
<dbReference type="HAMAP" id="MF_01987">
    <property type="entry name" value="Ribokinase"/>
    <property type="match status" value="1"/>
</dbReference>
<dbReference type="SUPFAM" id="SSF53613">
    <property type="entry name" value="Ribokinase-like"/>
    <property type="match status" value="1"/>
</dbReference>
<dbReference type="EMBL" id="CP017037">
    <property type="protein sequence ID" value="AOH39231.1"/>
    <property type="molecule type" value="Genomic_DNA"/>
</dbReference>
<dbReference type="PANTHER" id="PTHR10584:SF166">
    <property type="entry name" value="RIBOKINASE"/>
    <property type="match status" value="1"/>
</dbReference>
<dbReference type="Pfam" id="PF00294">
    <property type="entry name" value="PfkB"/>
    <property type="match status" value="1"/>
</dbReference>
<keyword evidence="6 12" id="KW-0547">Nucleotide-binding</keyword>
<feature type="binding site" evidence="12">
    <location>
        <position position="266"/>
    </location>
    <ligand>
        <name>ATP</name>
        <dbReference type="ChEBI" id="CHEBI:30616"/>
    </ligand>
</feature>
<dbReference type="CDD" id="cd01174">
    <property type="entry name" value="ribokinase"/>
    <property type="match status" value="1"/>
</dbReference>
<dbReference type="GO" id="GO:0019303">
    <property type="term" value="P:D-ribose catabolic process"/>
    <property type="evidence" value="ECO:0007669"/>
    <property type="project" value="UniProtKB-UniRule"/>
</dbReference>
<sequence>MHIAVIGSCNVDITVEASRRPHAGETIIGNKLLVSPGGKGANQAVAAARLGAKVYMVGCVGDDAYGQMMIESLHENRVDTTYVITKKGVSTGTAHITLAEGDNSIIVLKGANDLVGIEEIDRAWSIISTAEIVLLQYEIPMDTIAYVIKKCKEQGIKVLLNPAPFTETPREWMQSVAYITPNEHEAKLLFEGQTRDEILAMYPDKMIMTIGAEGVAYNQQGNHTVIIPGIKVPVVDTTGAGDTFNGAFAVSITEGLPIKEAIAFANAAAAYSVQKIGAQGGMPLREELEDMLLCKK</sequence>
<dbReference type="GO" id="GO:0005524">
    <property type="term" value="F:ATP binding"/>
    <property type="evidence" value="ECO:0007669"/>
    <property type="project" value="UniProtKB-UniRule"/>
</dbReference>
<dbReference type="PRINTS" id="PR00990">
    <property type="entry name" value="RIBOKINASE"/>
</dbReference>
<proteinExistence type="inferred from homology"/>
<dbReference type="GO" id="GO:0046872">
    <property type="term" value="F:metal ion binding"/>
    <property type="evidence" value="ECO:0007669"/>
    <property type="project" value="UniProtKB-KW"/>
</dbReference>
<dbReference type="InterPro" id="IPR002173">
    <property type="entry name" value="Carboh/pur_kinase_PfkB_CS"/>
</dbReference>
<gene>
    <name evidence="12" type="primary">rbsK</name>
    <name evidence="14" type="ORF">BCB69_04190</name>
</gene>
<keyword evidence="10 12" id="KW-0630">Potassium</keyword>
<feature type="binding site" evidence="12">
    <location>
        <position position="272"/>
    </location>
    <ligand>
        <name>K(+)</name>
        <dbReference type="ChEBI" id="CHEBI:29103"/>
    </ligand>
</feature>
<dbReference type="InterPro" id="IPR029056">
    <property type="entry name" value="Ribokinase-like"/>
</dbReference>
<keyword evidence="12" id="KW-0963">Cytoplasm</keyword>
<dbReference type="InterPro" id="IPR011611">
    <property type="entry name" value="PfkB_dom"/>
</dbReference>
<evidence type="ECO:0000256" key="12">
    <source>
        <dbReference type="HAMAP-Rule" id="MF_01987"/>
    </source>
</evidence>
<comment type="similarity">
    <text evidence="12">Belongs to the carbohydrate kinase PfkB family. Ribokinase subfamily.</text>
</comment>
<dbReference type="InterPro" id="IPR002139">
    <property type="entry name" value="Ribo/fructo_kinase"/>
</dbReference>
<feature type="domain" description="Carbohydrate kinase PfkB" evidence="13">
    <location>
        <begin position="2"/>
        <end position="283"/>
    </location>
</feature>
<evidence type="ECO:0000256" key="9">
    <source>
        <dbReference type="ARBA" id="ARBA00022842"/>
    </source>
</evidence>
<feature type="binding site" evidence="12">
    <location>
        <position position="275"/>
    </location>
    <ligand>
        <name>K(+)</name>
        <dbReference type="ChEBI" id="CHEBI:29103"/>
    </ligand>
</feature>
<feature type="binding site" evidence="12">
    <location>
        <position position="138"/>
    </location>
    <ligand>
        <name>substrate</name>
    </ligand>
</feature>
<keyword evidence="5 12" id="KW-0479">Metal-binding</keyword>
<dbReference type="InterPro" id="IPR011877">
    <property type="entry name" value="Ribokinase"/>
</dbReference>
<comment type="similarity">
    <text evidence="1">Belongs to the carbohydrate kinase pfkB family.</text>
</comment>
<comment type="cofactor">
    <cofactor evidence="12">
        <name>Mg(2+)</name>
        <dbReference type="ChEBI" id="CHEBI:18420"/>
    </cofactor>
    <text evidence="12">Requires a divalent cation, most likely magnesium in vivo, as an electrophilic catalyst to aid phosphoryl group transfer. It is the chelate of the metal and the nucleotide that is the actual substrate.</text>
</comment>
<dbReference type="STRING" id="39950.BCB69_04190"/>
<evidence type="ECO:0000256" key="6">
    <source>
        <dbReference type="ARBA" id="ARBA00022741"/>
    </source>
</evidence>
<evidence type="ECO:0000313" key="14">
    <source>
        <dbReference type="EMBL" id="AOH39231.1"/>
    </source>
</evidence>
<dbReference type="RefSeq" id="WP_022513855.1">
    <property type="nucleotide sequence ID" value="NZ_CP017037.1"/>
</dbReference>
<feature type="binding site" evidence="12">
    <location>
        <begin position="38"/>
        <end position="42"/>
    </location>
    <ligand>
        <name>substrate</name>
    </ligand>
</feature>
<comment type="subcellular location">
    <subcellularLocation>
        <location evidence="12">Cytoplasm</location>
    </subcellularLocation>
</comment>
<dbReference type="Proteomes" id="UP000094757">
    <property type="component" value="Chromosome"/>
</dbReference>
<evidence type="ECO:0000313" key="15">
    <source>
        <dbReference type="Proteomes" id="UP000094757"/>
    </source>
</evidence>
<feature type="active site" description="Proton acceptor" evidence="12">
    <location>
        <position position="242"/>
    </location>
</feature>
<feature type="binding site" evidence="12">
    <location>
        <position position="182"/>
    </location>
    <ligand>
        <name>ATP</name>
        <dbReference type="ChEBI" id="CHEBI:30616"/>
    </ligand>
</feature>
<keyword evidence="4 12" id="KW-0808">Transferase</keyword>
<accession>A0A1B3WE50</accession>
<evidence type="ECO:0000256" key="1">
    <source>
        <dbReference type="ARBA" id="ARBA00005380"/>
    </source>
</evidence>
<comment type="catalytic activity">
    <reaction evidence="12">
        <text>D-ribose + ATP = D-ribose 5-phosphate + ADP + H(+)</text>
        <dbReference type="Rhea" id="RHEA:13697"/>
        <dbReference type="ChEBI" id="CHEBI:15378"/>
        <dbReference type="ChEBI" id="CHEBI:30616"/>
        <dbReference type="ChEBI" id="CHEBI:47013"/>
        <dbReference type="ChEBI" id="CHEBI:78346"/>
        <dbReference type="ChEBI" id="CHEBI:456216"/>
        <dbReference type="EC" id="2.7.1.15"/>
    </reaction>
</comment>
<dbReference type="UniPathway" id="UPA00916">
    <property type="reaction ID" value="UER00889"/>
</dbReference>